<evidence type="ECO:0000256" key="9">
    <source>
        <dbReference type="SAM" id="Phobius"/>
    </source>
</evidence>
<dbReference type="PANTHER" id="PTHR23028:SF53">
    <property type="entry name" value="ACYL_TRANSF_3 DOMAIN-CONTAINING PROTEIN"/>
    <property type="match status" value="1"/>
</dbReference>
<keyword evidence="2" id="KW-1003">Cell membrane</keyword>
<feature type="transmembrane region" description="Helical" evidence="9">
    <location>
        <begin position="35"/>
        <end position="54"/>
    </location>
</feature>
<evidence type="ECO:0000313" key="12">
    <source>
        <dbReference type="Proteomes" id="UP000009888"/>
    </source>
</evidence>
<organism evidence="11 12">
    <name type="scientific">Actinobaculum massiliense ACS-171-V-Col2</name>
    <dbReference type="NCBI Taxonomy" id="883066"/>
    <lineage>
        <taxon>Bacteria</taxon>
        <taxon>Bacillati</taxon>
        <taxon>Actinomycetota</taxon>
        <taxon>Actinomycetes</taxon>
        <taxon>Actinomycetales</taxon>
        <taxon>Actinomycetaceae</taxon>
        <taxon>Actinobaculum</taxon>
    </lineage>
</organism>
<keyword evidence="5 9" id="KW-1133">Transmembrane helix</keyword>
<comment type="caution">
    <text evidence="11">The sequence shown here is derived from an EMBL/GenBank/DDBJ whole genome shotgun (WGS) entry which is preliminary data.</text>
</comment>
<reference evidence="11 12" key="1">
    <citation type="submission" date="2012-09" db="EMBL/GenBank/DDBJ databases">
        <title>The Genome Sequence of Actinobaculum massiliae ACS-171-V-COL2.</title>
        <authorList>
            <consortium name="The Broad Institute Genome Sequencing Platform"/>
            <person name="Earl A."/>
            <person name="Ward D."/>
            <person name="Feldgarden M."/>
            <person name="Gevers D."/>
            <person name="Saerens B."/>
            <person name="Vaneechoutte M."/>
            <person name="Walker B."/>
            <person name="Young S.K."/>
            <person name="Zeng Q."/>
            <person name="Gargeya S."/>
            <person name="Fitzgerald M."/>
            <person name="Haas B."/>
            <person name="Abouelleil A."/>
            <person name="Alvarado L."/>
            <person name="Arachchi H.M."/>
            <person name="Berlin A."/>
            <person name="Chapman S.B."/>
            <person name="Goldberg J."/>
            <person name="Griggs A."/>
            <person name="Gujja S."/>
            <person name="Hansen M."/>
            <person name="Howarth C."/>
            <person name="Imamovic A."/>
            <person name="Larimer J."/>
            <person name="McCowen C."/>
            <person name="Montmayeur A."/>
            <person name="Murphy C."/>
            <person name="Neiman D."/>
            <person name="Pearson M."/>
            <person name="Priest M."/>
            <person name="Roberts A."/>
            <person name="Saif S."/>
            <person name="Shea T."/>
            <person name="Sisk P."/>
            <person name="Sykes S."/>
            <person name="Wortman J."/>
            <person name="Nusbaum C."/>
            <person name="Birren B."/>
        </authorList>
    </citation>
    <scope>NUCLEOTIDE SEQUENCE [LARGE SCALE GENOMIC DNA]</scope>
    <source>
        <strain evidence="12">ACS-171-V-Col2</strain>
    </source>
</reference>
<evidence type="ECO:0000256" key="7">
    <source>
        <dbReference type="ARBA" id="ARBA00023315"/>
    </source>
</evidence>
<evidence type="ECO:0000313" key="11">
    <source>
        <dbReference type="EMBL" id="EKU94928.1"/>
    </source>
</evidence>
<proteinExistence type="predicted"/>
<name>K9EE43_9ACTO</name>
<dbReference type="GO" id="GO:0005886">
    <property type="term" value="C:plasma membrane"/>
    <property type="evidence" value="ECO:0007669"/>
    <property type="project" value="UniProtKB-SubCell"/>
</dbReference>
<feature type="transmembrane region" description="Helical" evidence="9">
    <location>
        <begin position="259"/>
        <end position="280"/>
    </location>
</feature>
<gene>
    <name evidence="11" type="ORF">HMPREF9233_01382</name>
</gene>
<dbReference type="Pfam" id="PF01757">
    <property type="entry name" value="Acyl_transf_3"/>
    <property type="match status" value="1"/>
</dbReference>
<dbReference type="STRING" id="202789.GCA_001457435_00727"/>
<feature type="region of interest" description="Disordered" evidence="8">
    <location>
        <begin position="414"/>
        <end position="507"/>
    </location>
</feature>
<dbReference type="SUPFAM" id="SSF52266">
    <property type="entry name" value="SGNH hydrolase"/>
    <property type="match status" value="1"/>
</dbReference>
<feature type="transmembrane region" description="Helical" evidence="9">
    <location>
        <begin position="201"/>
        <end position="220"/>
    </location>
</feature>
<protein>
    <recommendedName>
        <fullName evidence="10">Acyltransferase 3 domain-containing protein</fullName>
    </recommendedName>
</protein>
<feature type="compositionally biased region" description="Polar residues" evidence="8">
    <location>
        <begin position="465"/>
        <end position="474"/>
    </location>
</feature>
<dbReference type="RefSeq" id="WP_007001588.1">
    <property type="nucleotide sequence ID" value="NZ_JH992955.1"/>
</dbReference>
<feature type="transmembrane region" description="Helical" evidence="9">
    <location>
        <begin position="328"/>
        <end position="348"/>
    </location>
</feature>
<feature type="transmembrane region" description="Helical" evidence="9">
    <location>
        <begin position="144"/>
        <end position="161"/>
    </location>
</feature>
<dbReference type="InterPro" id="IPR050879">
    <property type="entry name" value="Acyltransferase_3"/>
</dbReference>
<evidence type="ECO:0000256" key="6">
    <source>
        <dbReference type="ARBA" id="ARBA00023136"/>
    </source>
</evidence>
<dbReference type="eggNOG" id="COG1835">
    <property type="taxonomic scope" value="Bacteria"/>
</dbReference>
<feature type="transmembrane region" description="Helical" evidence="9">
    <location>
        <begin position="305"/>
        <end position="322"/>
    </location>
</feature>
<sequence length="663" mass="70515">MQVKQRTRVRGLDGLRAIAAFIVLFFHILPGGIGYIGVDVFFVLSGFLITSLLQREYLETKRINLKRFWGKRVRRLTPAVVVATVGTLGLAALVGGDALVQLRWQSFGAVTGTYNWFQIANGSSYFEEQSPKLLTNMWSLAVEQQFYLLWPFFVWLIVMLASRKVSPWIALSLGGVSAIWYQILAGGAADPTRAYVGTDTHAFGLMVGAAIAFALPRAIEGAAPQMSKSAKRYVGIGAWIALATLVVAGVSVADSRFMYPWGSVLASLLAGFIVVALLGGQDAAAPRLARVLESKPMVWLGHRSYGIYLWHWPLIALSFYAFHPNSWISALVVIPLSVLFAHLSFTYIETPIRREGFIAWIRTRGRQWLLTGGVLARVVAAFVAAVLLLAGWSLVASKPLSTAEEYVQAGEQALDAGTGGGASGDASQTGDAESEEGENAPGENDTPTEGDEPEAEAPAPAQTDNADSQSSAENSAGEAGNSRNPANPGAPDAPQPATDFEPVAPDGSNVLVIGDSVTVAAAPALKEKMPNMAVDGEVSRSIKPAPGIINAMRNSGTLRPYVVLALATNGTITDADWQAVEAALGEGHRIVLVTGYGPAGKTWIGAANEKIKQIAQTNPNVRVADWASIAAQHTDMLAGDHVHPNRTAAGMYAAEVIRALGSF</sequence>
<keyword evidence="3" id="KW-0808">Transferase</keyword>
<feature type="transmembrane region" description="Helical" evidence="9">
    <location>
        <begin position="232"/>
        <end position="253"/>
    </location>
</feature>
<comment type="subcellular location">
    <subcellularLocation>
        <location evidence="1">Cell membrane</location>
        <topology evidence="1">Multi-pass membrane protein</topology>
    </subcellularLocation>
</comment>
<dbReference type="GO" id="GO:0009103">
    <property type="term" value="P:lipopolysaccharide biosynthetic process"/>
    <property type="evidence" value="ECO:0007669"/>
    <property type="project" value="TreeGrafter"/>
</dbReference>
<dbReference type="EMBL" id="AGWL01000007">
    <property type="protein sequence ID" value="EKU94928.1"/>
    <property type="molecule type" value="Genomic_DNA"/>
</dbReference>
<dbReference type="PANTHER" id="PTHR23028">
    <property type="entry name" value="ACETYLTRANSFERASE"/>
    <property type="match status" value="1"/>
</dbReference>
<dbReference type="GO" id="GO:0016747">
    <property type="term" value="F:acyltransferase activity, transferring groups other than amino-acyl groups"/>
    <property type="evidence" value="ECO:0007669"/>
    <property type="project" value="InterPro"/>
</dbReference>
<feature type="transmembrane region" description="Helical" evidence="9">
    <location>
        <begin position="12"/>
        <end position="29"/>
    </location>
</feature>
<keyword evidence="7" id="KW-0012">Acyltransferase</keyword>
<feature type="transmembrane region" description="Helical" evidence="9">
    <location>
        <begin position="75"/>
        <end position="94"/>
    </location>
</feature>
<evidence type="ECO:0000256" key="2">
    <source>
        <dbReference type="ARBA" id="ARBA00022475"/>
    </source>
</evidence>
<dbReference type="Gene3D" id="3.40.50.1110">
    <property type="entry name" value="SGNH hydrolase"/>
    <property type="match status" value="1"/>
</dbReference>
<dbReference type="InterPro" id="IPR036514">
    <property type="entry name" value="SGNH_hydro_sf"/>
</dbReference>
<keyword evidence="4 9" id="KW-0812">Transmembrane</keyword>
<dbReference type="AlphaFoldDB" id="K9EE43"/>
<dbReference type="HOGENOM" id="CLU_005679_11_2_11"/>
<keyword evidence="12" id="KW-1185">Reference proteome</keyword>
<evidence type="ECO:0000259" key="10">
    <source>
        <dbReference type="Pfam" id="PF01757"/>
    </source>
</evidence>
<dbReference type="PATRIC" id="fig|883066.3.peg.1447"/>
<accession>K9EE43</accession>
<dbReference type="Proteomes" id="UP000009888">
    <property type="component" value="Unassembled WGS sequence"/>
</dbReference>
<feature type="transmembrane region" description="Helical" evidence="9">
    <location>
        <begin position="368"/>
        <end position="392"/>
    </location>
</feature>
<evidence type="ECO:0000256" key="5">
    <source>
        <dbReference type="ARBA" id="ARBA00022989"/>
    </source>
</evidence>
<dbReference type="InterPro" id="IPR002656">
    <property type="entry name" value="Acyl_transf_3_dom"/>
</dbReference>
<dbReference type="CDD" id="cd01840">
    <property type="entry name" value="SGNH_hydrolase_yrhL_like"/>
    <property type="match status" value="1"/>
</dbReference>
<evidence type="ECO:0000256" key="3">
    <source>
        <dbReference type="ARBA" id="ARBA00022679"/>
    </source>
</evidence>
<keyword evidence="6 9" id="KW-0472">Membrane</keyword>
<feature type="compositionally biased region" description="Acidic residues" evidence="8">
    <location>
        <begin position="446"/>
        <end position="455"/>
    </location>
</feature>
<feature type="domain" description="Acyltransferase 3" evidence="10">
    <location>
        <begin position="10"/>
        <end position="341"/>
    </location>
</feature>
<evidence type="ECO:0000256" key="1">
    <source>
        <dbReference type="ARBA" id="ARBA00004651"/>
    </source>
</evidence>
<evidence type="ECO:0000256" key="8">
    <source>
        <dbReference type="SAM" id="MobiDB-lite"/>
    </source>
</evidence>
<feature type="transmembrane region" description="Helical" evidence="9">
    <location>
        <begin position="168"/>
        <end position="189"/>
    </location>
</feature>
<evidence type="ECO:0000256" key="4">
    <source>
        <dbReference type="ARBA" id="ARBA00022692"/>
    </source>
</evidence>